<organism evidence="4 5">
    <name type="scientific">Flavobacterium suzhouense</name>
    <dbReference type="NCBI Taxonomy" id="1529638"/>
    <lineage>
        <taxon>Bacteria</taxon>
        <taxon>Pseudomonadati</taxon>
        <taxon>Bacteroidota</taxon>
        <taxon>Flavobacteriia</taxon>
        <taxon>Flavobacteriales</taxon>
        <taxon>Flavobacteriaceae</taxon>
        <taxon>Flavobacterium</taxon>
    </lineage>
</organism>
<dbReference type="EMBL" id="JBHUMD010000005">
    <property type="protein sequence ID" value="MFD2601040.1"/>
    <property type="molecule type" value="Genomic_DNA"/>
</dbReference>
<feature type="domain" description="Secretion system C-terminal sorting" evidence="3">
    <location>
        <begin position="248"/>
        <end position="316"/>
    </location>
</feature>
<feature type="signal peptide" evidence="2">
    <location>
        <begin position="1"/>
        <end position="19"/>
    </location>
</feature>
<keyword evidence="1 2" id="KW-0732">Signal</keyword>
<evidence type="ECO:0000256" key="2">
    <source>
        <dbReference type="SAM" id="SignalP"/>
    </source>
</evidence>
<dbReference type="Pfam" id="PF18962">
    <property type="entry name" value="Por_Secre_tail"/>
    <property type="match status" value="1"/>
</dbReference>
<keyword evidence="5" id="KW-1185">Reference proteome</keyword>
<evidence type="ECO:0000313" key="5">
    <source>
        <dbReference type="Proteomes" id="UP001597480"/>
    </source>
</evidence>
<gene>
    <name evidence="4" type="ORF">ACFSR3_03150</name>
</gene>
<evidence type="ECO:0000313" key="4">
    <source>
        <dbReference type="EMBL" id="MFD2601040.1"/>
    </source>
</evidence>
<dbReference type="InterPro" id="IPR032675">
    <property type="entry name" value="LRR_dom_sf"/>
</dbReference>
<accession>A0ABW5NQA0</accession>
<dbReference type="Proteomes" id="UP001597480">
    <property type="component" value="Unassembled WGS sequence"/>
</dbReference>
<dbReference type="SUPFAM" id="SSF52058">
    <property type="entry name" value="L domain-like"/>
    <property type="match status" value="1"/>
</dbReference>
<protein>
    <submittedName>
        <fullName evidence="4">T9SS type A sorting domain-containing protein</fullName>
    </submittedName>
</protein>
<dbReference type="Gene3D" id="3.80.10.10">
    <property type="entry name" value="Ribonuclease Inhibitor"/>
    <property type="match status" value="1"/>
</dbReference>
<feature type="chain" id="PRO_5046282979" evidence="2">
    <location>
        <begin position="20"/>
        <end position="318"/>
    </location>
</feature>
<sequence>MKKLLLTSLLATGTLSLSAQTVSIPDPIFEQLLIDKEIDSDNIVNGQILITDALAVTSLSITYENLNDLDYITDLTGIEAFTNLENLDIDYTMIENLNISTLVNLKHLDCGAYNMLMTIDVSHNTLLESLYFSNGPGDVGPMNSIQDIDLSQNPNISDLRASGGVHYINLKNGNNNPNMKIIINEFENIWGGPEPSNHVCIEVDNPEAAQNNAFPYSDWDITHLYTTYSFTADCSLGTKSFPKSNALVYPNPASDVLHFQTTDGTTIDRATIYDLSGRLMKEYNNINSSISISDLQTGTYIIKLVSGKETFTQKIIKK</sequence>
<proteinExistence type="predicted"/>
<comment type="caution">
    <text evidence="4">The sequence shown here is derived from an EMBL/GenBank/DDBJ whole genome shotgun (WGS) entry which is preliminary data.</text>
</comment>
<name>A0ABW5NQA0_9FLAO</name>
<evidence type="ECO:0000256" key="1">
    <source>
        <dbReference type="ARBA" id="ARBA00022729"/>
    </source>
</evidence>
<dbReference type="InterPro" id="IPR026444">
    <property type="entry name" value="Secre_tail"/>
</dbReference>
<evidence type="ECO:0000259" key="3">
    <source>
        <dbReference type="Pfam" id="PF18962"/>
    </source>
</evidence>
<dbReference type="NCBIfam" id="TIGR04183">
    <property type="entry name" value="Por_Secre_tail"/>
    <property type="match status" value="1"/>
</dbReference>
<dbReference type="RefSeq" id="WP_379819682.1">
    <property type="nucleotide sequence ID" value="NZ_JBHUMD010000005.1"/>
</dbReference>
<reference evidence="5" key="1">
    <citation type="journal article" date="2019" name="Int. J. Syst. Evol. Microbiol.">
        <title>The Global Catalogue of Microorganisms (GCM) 10K type strain sequencing project: providing services to taxonomists for standard genome sequencing and annotation.</title>
        <authorList>
            <consortium name="The Broad Institute Genomics Platform"/>
            <consortium name="The Broad Institute Genome Sequencing Center for Infectious Disease"/>
            <person name="Wu L."/>
            <person name="Ma J."/>
        </authorList>
    </citation>
    <scope>NUCLEOTIDE SEQUENCE [LARGE SCALE GENOMIC DNA]</scope>
    <source>
        <strain evidence="5">KCTC 42107</strain>
    </source>
</reference>